<feature type="compositionally biased region" description="Basic and acidic residues" evidence="1">
    <location>
        <begin position="397"/>
        <end position="415"/>
    </location>
</feature>
<evidence type="ECO:0000256" key="1">
    <source>
        <dbReference type="SAM" id="MobiDB-lite"/>
    </source>
</evidence>
<feature type="region of interest" description="Disordered" evidence="1">
    <location>
        <begin position="45"/>
        <end position="519"/>
    </location>
</feature>
<proteinExistence type="predicted"/>
<feature type="compositionally biased region" description="Basic residues" evidence="1">
    <location>
        <begin position="495"/>
        <end position="513"/>
    </location>
</feature>
<organism evidence="2">
    <name type="scientific">uncultured Thermomicrobiales bacterium</name>
    <dbReference type="NCBI Taxonomy" id="1645740"/>
    <lineage>
        <taxon>Bacteria</taxon>
        <taxon>Pseudomonadati</taxon>
        <taxon>Thermomicrobiota</taxon>
        <taxon>Thermomicrobia</taxon>
        <taxon>Thermomicrobiales</taxon>
        <taxon>environmental samples</taxon>
    </lineage>
</organism>
<feature type="compositionally biased region" description="Basic and acidic residues" evidence="1">
    <location>
        <begin position="458"/>
        <end position="469"/>
    </location>
</feature>
<feature type="compositionally biased region" description="Basic and acidic residues" evidence="1">
    <location>
        <begin position="101"/>
        <end position="111"/>
    </location>
</feature>
<reference evidence="2" key="1">
    <citation type="submission" date="2020-02" db="EMBL/GenBank/DDBJ databases">
        <authorList>
            <person name="Meier V. D."/>
        </authorList>
    </citation>
    <scope>NUCLEOTIDE SEQUENCE</scope>
    <source>
        <strain evidence="2">AVDCRST_MAG19</strain>
    </source>
</reference>
<feature type="non-terminal residue" evidence="2">
    <location>
        <position position="1"/>
    </location>
</feature>
<protein>
    <submittedName>
        <fullName evidence="2">Inner membrane protein YqiK</fullName>
    </submittedName>
</protein>
<sequence length="519" mass="55894">GRHRCYHDRGWSRAGLALLHRARRHDVPQGWSEPGADRLRLRRDEGHQGERQGRLADGPAGARALVGADELRRRTSARPLHKPGRRGERRGRCPNQGQVRSDQHSDRRRAVPEQGAGRPGTADPSGDGGAPPRHRRPVDGRADRQGTGDGRRPDALQHCRGHEQDGAGGHLLHDQGSPRQERVHLEHGPTGCRPRPPQRRHRDRRGGTRHRDQAGAGDAGGEDLGSGRRAGEGHRRDGEPDPAGGGGPRPRPEAGRVRQIRAGPEGRGRQGVRDPGERPAAAGHRRAGPDRGGPQAGRDRGSGGGDPAPREGVGGDRAEAGTGGAPADRDAGRSRPSAAGIGGKRQRRGVPTRRAGAGRGYQDSGHGRSRDHPGQGRGGGERDAGPRRGLPGVQPGSRDRQAALRDARDRPRDGRATGQGRQDHRRLHRQRRLRGRHRAEPSHRRHGDNGCPGAGSARRADRRQGRRPDAGGAGVGGIGGRDEWEPSDPLERPSGWRHRAERKAGLGRRRGARSRSDRV</sequence>
<dbReference type="EMBL" id="CADCWL010000155">
    <property type="protein sequence ID" value="CAA9573139.1"/>
    <property type="molecule type" value="Genomic_DNA"/>
</dbReference>
<feature type="compositionally biased region" description="Basic and acidic residues" evidence="1">
    <location>
        <begin position="264"/>
        <end position="277"/>
    </location>
</feature>
<feature type="non-terminal residue" evidence="2">
    <location>
        <position position="519"/>
    </location>
</feature>
<dbReference type="AlphaFoldDB" id="A0A6J4V9I6"/>
<accession>A0A6J4V9I6</accession>
<evidence type="ECO:0000313" key="2">
    <source>
        <dbReference type="EMBL" id="CAA9573139.1"/>
    </source>
</evidence>
<feature type="compositionally biased region" description="Basic and acidic residues" evidence="1">
    <location>
        <begin position="365"/>
        <end position="386"/>
    </location>
</feature>
<feature type="compositionally biased region" description="Basic and acidic residues" evidence="1">
    <location>
        <begin position="45"/>
        <end position="54"/>
    </location>
</feature>
<name>A0A6J4V9I6_9BACT</name>
<feature type="compositionally biased region" description="Basic residues" evidence="1">
    <location>
        <begin position="74"/>
        <end position="89"/>
    </location>
</feature>
<feature type="compositionally biased region" description="Basic and acidic residues" evidence="1">
    <location>
        <begin position="225"/>
        <end position="239"/>
    </location>
</feature>
<feature type="compositionally biased region" description="Basic and acidic residues" evidence="1">
    <location>
        <begin position="137"/>
        <end position="165"/>
    </location>
</feature>
<feature type="compositionally biased region" description="Basic residues" evidence="1">
    <location>
        <begin position="423"/>
        <end position="437"/>
    </location>
</feature>
<gene>
    <name evidence="2" type="ORF">AVDCRST_MAG19-3012</name>
</gene>